<name>A0AAU2A6X2_9ACTN</name>
<dbReference type="Pfam" id="PF04149">
    <property type="entry name" value="DUF397"/>
    <property type="match status" value="1"/>
</dbReference>
<gene>
    <name evidence="2" type="ORF">OHA22_29245</name>
</gene>
<dbReference type="AlphaFoldDB" id="A0AAU2A6X2"/>
<evidence type="ECO:0000313" key="2">
    <source>
        <dbReference type="EMBL" id="WTT19321.1"/>
    </source>
</evidence>
<sequence>MAGGRGAVVWRRSSYSGGNSGDDNCCEVAVLPGAVRVRDSKQPDTASVSFTADAWRAATALFLIPDIADGDHR</sequence>
<organism evidence="2">
    <name type="scientific">Streptomyces sp. NBC_00093</name>
    <dbReference type="NCBI Taxonomy" id="2975649"/>
    <lineage>
        <taxon>Bacteria</taxon>
        <taxon>Bacillati</taxon>
        <taxon>Actinomycetota</taxon>
        <taxon>Actinomycetes</taxon>
        <taxon>Kitasatosporales</taxon>
        <taxon>Streptomycetaceae</taxon>
        <taxon>Streptomyces</taxon>
    </lineage>
</organism>
<accession>A0AAU2A6X2</accession>
<dbReference type="InterPro" id="IPR007278">
    <property type="entry name" value="DUF397"/>
</dbReference>
<reference evidence="2" key="1">
    <citation type="submission" date="2022-10" db="EMBL/GenBank/DDBJ databases">
        <title>The complete genomes of actinobacterial strains from the NBC collection.</title>
        <authorList>
            <person name="Joergensen T.S."/>
            <person name="Alvarez Arevalo M."/>
            <person name="Sterndorff E.B."/>
            <person name="Faurdal D."/>
            <person name="Vuksanovic O."/>
            <person name="Mourched A.-S."/>
            <person name="Charusanti P."/>
            <person name="Shaw S."/>
            <person name="Blin K."/>
            <person name="Weber T."/>
        </authorList>
    </citation>
    <scope>NUCLEOTIDE SEQUENCE</scope>
    <source>
        <strain evidence="2">NBC_00093</strain>
    </source>
</reference>
<evidence type="ECO:0000259" key="1">
    <source>
        <dbReference type="Pfam" id="PF04149"/>
    </source>
</evidence>
<feature type="domain" description="DUF397" evidence="1">
    <location>
        <begin position="9"/>
        <end position="57"/>
    </location>
</feature>
<proteinExistence type="predicted"/>
<dbReference type="EMBL" id="CP108222">
    <property type="protein sequence ID" value="WTT19321.1"/>
    <property type="molecule type" value="Genomic_DNA"/>
</dbReference>
<protein>
    <submittedName>
        <fullName evidence="2">DUF397 domain-containing protein</fullName>
    </submittedName>
</protein>